<evidence type="ECO:0000313" key="2">
    <source>
        <dbReference type="EMBL" id="KAK8515104.1"/>
    </source>
</evidence>
<gene>
    <name evidence="2" type="ORF">V6N12_001264</name>
</gene>
<organism evidence="2 3">
    <name type="scientific">Hibiscus sabdariffa</name>
    <name type="common">roselle</name>
    <dbReference type="NCBI Taxonomy" id="183260"/>
    <lineage>
        <taxon>Eukaryota</taxon>
        <taxon>Viridiplantae</taxon>
        <taxon>Streptophyta</taxon>
        <taxon>Embryophyta</taxon>
        <taxon>Tracheophyta</taxon>
        <taxon>Spermatophyta</taxon>
        <taxon>Magnoliopsida</taxon>
        <taxon>eudicotyledons</taxon>
        <taxon>Gunneridae</taxon>
        <taxon>Pentapetalae</taxon>
        <taxon>rosids</taxon>
        <taxon>malvids</taxon>
        <taxon>Malvales</taxon>
        <taxon>Malvaceae</taxon>
        <taxon>Malvoideae</taxon>
        <taxon>Hibiscus</taxon>
    </lineage>
</organism>
<name>A0ABR2C6T3_9ROSI</name>
<protein>
    <submittedName>
        <fullName evidence="2">Uncharacterized protein</fullName>
    </submittedName>
</protein>
<proteinExistence type="predicted"/>
<dbReference type="Proteomes" id="UP001472677">
    <property type="component" value="Unassembled WGS sequence"/>
</dbReference>
<feature type="compositionally biased region" description="Basic and acidic residues" evidence="1">
    <location>
        <begin position="12"/>
        <end position="21"/>
    </location>
</feature>
<evidence type="ECO:0000313" key="3">
    <source>
        <dbReference type="Proteomes" id="UP001472677"/>
    </source>
</evidence>
<evidence type="ECO:0000256" key="1">
    <source>
        <dbReference type="SAM" id="MobiDB-lite"/>
    </source>
</evidence>
<accession>A0ABR2C6T3</accession>
<sequence>MGKVQNKACWQPREEDDRAIGKPELSSSGLNATPLIVVEPTFNNEVVFGGNKSMLNKEESQPTKASDASWVDVVSKGLKGEVGCKSHVEDKCIAICMGKDYFDGGNRTVMEEFRSMGEHEILGGGLNKASLVGATKIERLSEVGKSN</sequence>
<dbReference type="EMBL" id="JBBPBM010000065">
    <property type="protein sequence ID" value="KAK8515104.1"/>
    <property type="molecule type" value="Genomic_DNA"/>
</dbReference>
<keyword evidence="3" id="KW-1185">Reference proteome</keyword>
<feature type="region of interest" description="Disordered" evidence="1">
    <location>
        <begin position="1"/>
        <end position="29"/>
    </location>
</feature>
<comment type="caution">
    <text evidence="2">The sequence shown here is derived from an EMBL/GenBank/DDBJ whole genome shotgun (WGS) entry which is preliminary data.</text>
</comment>
<reference evidence="2 3" key="1">
    <citation type="journal article" date="2024" name="G3 (Bethesda)">
        <title>Genome assembly of Hibiscus sabdariffa L. provides insights into metabolisms of medicinal natural products.</title>
        <authorList>
            <person name="Kim T."/>
        </authorList>
    </citation>
    <scope>NUCLEOTIDE SEQUENCE [LARGE SCALE GENOMIC DNA]</scope>
    <source>
        <strain evidence="2">TK-2024</strain>
        <tissue evidence="2">Old leaves</tissue>
    </source>
</reference>